<dbReference type="EMBL" id="HACG01019066">
    <property type="protein sequence ID" value="CEK65931.1"/>
    <property type="molecule type" value="Transcribed_RNA"/>
</dbReference>
<feature type="non-terminal residue" evidence="4">
    <location>
        <position position="1"/>
    </location>
</feature>
<proteinExistence type="inferred from homology"/>
<comment type="similarity">
    <text evidence="1">Belongs to the OPA3 family.</text>
</comment>
<feature type="coiled-coil region" evidence="3">
    <location>
        <begin position="125"/>
        <end position="159"/>
    </location>
</feature>
<gene>
    <name evidence="4" type="primary">ORF56743</name>
</gene>
<sequence length="176" mass="20097">QLCRLSTKCDLFCCNVSISLMKLGYLVVKQVSKPISNYIKRKAKSTPVFRKYVCMPPAQIYHWLEVNFRLRLLGLGSAKNVDKLSEKDAIELGGEMLGEFVVFSMAVLVLLAEYQRGSRKEAAKEEKLKEEHSRITGNLKKLETITEIQEAQIRDLQCRLDGLFTEKDVKQLGKIK</sequence>
<evidence type="ECO:0000313" key="4">
    <source>
        <dbReference type="EMBL" id="CEK65931.1"/>
    </source>
</evidence>
<accession>A0A0B6ZDM8</accession>
<reference evidence="4" key="1">
    <citation type="submission" date="2014-12" db="EMBL/GenBank/DDBJ databases">
        <title>Insight into the proteome of Arion vulgaris.</title>
        <authorList>
            <person name="Aradska J."/>
            <person name="Bulat T."/>
            <person name="Smidak R."/>
            <person name="Sarate P."/>
            <person name="Gangsoo J."/>
            <person name="Sialana F."/>
            <person name="Bilban M."/>
            <person name="Lubec G."/>
        </authorList>
    </citation>
    <scope>NUCLEOTIDE SEQUENCE</scope>
    <source>
        <tissue evidence="4">Skin</tissue>
    </source>
</reference>
<dbReference type="AlphaFoldDB" id="A0A0B6ZDM8"/>
<dbReference type="InterPro" id="IPR010754">
    <property type="entry name" value="OPA3-like"/>
</dbReference>
<dbReference type="PANTHER" id="PTHR12499">
    <property type="entry name" value="OPTIC ATROPHY 3 PROTEIN OPA3"/>
    <property type="match status" value="1"/>
</dbReference>
<keyword evidence="2 3" id="KW-0175">Coiled coil</keyword>
<name>A0A0B6ZDM8_9EUPU</name>
<dbReference type="PANTHER" id="PTHR12499:SF0">
    <property type="entry name" value="OPTIC ATROPHY 3 PROTEIN"/>
    <property type="match status" value="1"/>
</dbReference>
<evidence type="ECO:0000256" key="1">
    <source>
        <dbReference type="ARBA" id="ARBA00007584"/>
    </source>
</evidence>
<dbReference type="GO" id="GO:0019216">
    <property type="term" value="P:regulation of lipid metabolic process"/>
    <property type="evidence" value="ECO:0007669"/>
    <property type="project" value="TreeGrafter"/>
</dbReference>
<organism evidence="4">
    <name type="scientific">Arion vulgaris</name>
    <dbReference type="NCBI Taxonomy" id="1028688"/>
    <lineage>
        <taxon>Eukaryota</taxon>
        <taxon>Metazoa</taxon>
        <taxon>Spiralia</taxon>
        <taxon>Lophotrochozoa</taxon>
        <taxon>Mollusca</taxon>
        <taxon>Gastropoda</taxon>
        <taxon>Heterobranchia</taxon>
        <taxon>Euthyneura</taxon>
        <taxon>Panpulmonata</taxon>
        <taxon>Eupulmonata</taxon>
        <taxon>Stylommatophora</taxon>
        <taxon>Helicina</taxon>
        <taxon>Arionoidea</taxon>
        <taxon>Arionidae</taxon>
        <taxon>Arion</taxon>
    </lineage>
</organism>
<dbReference type="Pfam" id="PF07047">
    <property type="entry name" value="OPA3"/>
    <property type="match status" value="1"/>
</dbReference>
<evidence type="ECO:0000256" key="2">
    <source>
        <dbReference type="ARBA" id="ARBA00023054"/>
    </source>
</evidence>
<dbReference type="GO" id="GO:0005739">
    <property type="term" value="C:mitochondrion"/>
    <property type="evidence" value="ECO:0007669"/>
    <property type="project" value="TreeGrafter"/>
</dbReference>
<protein>
    <submittedName>
        <fullName evidence="4">Uncharacterized protein</fullName>
    </submittedName>
</protein>
<evidence type="ECO:0000256" key="3">
    <source>
        <dbReference type="SAM" id="Coils"/>
    </source>
</evidence>